<feature type="compositionally biased region" description="Basic and acidic residues" evidence="1">
    <location>
        <begin position="481"/>
        <end position="495"/>
    </location>
</feature>
<organism evidence="2 3">
    <name type="scientific">Elaeis guineensis var. tenera</name>
    <name type="common">Oil palm</name>
    <dbReference type="NCBI Taxonomy" id="51953"/>
    <lineage>
        <taxon>Eukaryota</taxon>
        <taxon>Viridiplantae</taxon>
        <taxon>Streptophyta</taxon>
        <taxon>Embryophyta</taxon>
        <taxon>Tracheophyta</taxon>
        <taxon>Spermatophyta</taxon>
        <taxon>Magnoliopsida</taxon>
        <taxon>Liliopsida</taxon>
        <taxon>Arecaceae</taxon>
        <taxon>Arecoideae</taxon>
        <taxon>Cocoseae</taxon>
        <taxon>Elaeidinae</taxon>
        <taxon>Elaeis</taxon>
    </lineage>
</organism>
<proteinExistence type="predicted"/>
<keyword evidence="2" id="KW-1185">Reference proteome</keyword>
<evidence type="ECO:0000313" key="3">
    <source>
        <dbReference type="RefSeq" id="XP_010924694.1"/>
    </source>
</evidence>
<dbReference type="KEGG" id="egu:105047465"/>
<reference evidence="3" key="1">
    <citation type="submission" date="2025-08" db="UniProtKB">
        <authorList>
            <consortium name="RefSeq"/>
        </authorList>
    </citation>
    <scope>IDENTIFICATION</scope>
</reference>
<feature type="region of interest" description="Disordered" evidence="1">
    <location>
        <begin position="1082"/>
        <end position="1123"/>
    </location>
</feature>
<dbReference type="InParanoid" id="A0A6I9REH8"/>
<sequence length="1229" mass="135649">MAVALESFSIREYTAKMRSVDFGKCWPFLGDGTREGEMGRSLPPISFRRFRWWFDELEAERSAEGKHDGAAEELQLAPVEEGRQMRMPVKVKQRAPKRRSIVELFAVSPQIEAVEDDTDGGDEKEGKGEAVQDGEREKEVGNEEGGIEERSGAGDGGGGIDVTVSSPRKRKERVKEMEETRKKSWMKYKSKKKKKKSCFETCAAKKGKNYRPKTSYSHDISQLLHDSVSKKRLRKALRDAAEVRKKKPSTVRSLLKKQNHKLIQNSKLLLKNQEEVAKVLPVHGILKNRSKASSIKKSSLIVDAHGENPFKPSRVSEKHVTFSGKDDIIGHDKSFSPMELPQLQSLCKIFSDVLAEASSRDDLSKGDKLSSLSKGSHVVNDCEKDAVTSGAEVTAGSDNRQLSNAHSHAAPHEFINPNNRACPDISSLDEAVNVNSAIQSSSNSNYLNSGTSVFSSSLLCSSSQQVLNSHGKEGSSSGEGIRSDDRTFRISDSRRSLPTSVESGVSRSEAMSSLTVTRNLISQPLATCSVMSVEAKERQPHLSLGPRIDVDRCVSEIQPTCHLTRKDLRSSMSTSVGLKRSGETRQMSDQMSTCRDKYSDENFIGLPLNSQGELIKLHSSGKLGLRNLFKEQNTILGSSHSFPISDLVEPRSNLNPINMRGKFPAALLYMKDGLRWYPEQKDNPASMPVTSGLGIMQSHGFERMEVQNRVSVRNKDQHFHHGPNSTKVSCYGCRESCHQACNWNNREIFQAEGNLDHGVQPANQPTMRLMGKNVTVGRRIEECSFDDTKIWIDKEIITENSSSFRLSETSLPRQRLQQGCFEQPVSEASRFIQPIGASSSIYCSSALEPNFDHMHYDCPEQWISRNGLPFTIGNFATKLNPFSYPHPSQTMLNKTLNPAVDSVTEHIEVGHQIPFMAAHPQNIQHMLLMSTHCKHRQSFSFSATSTSHPAFLSQNCGNFVESSSTQSSLCCPRWLLNAEQHKKSNKSSLPICSDPIAIHHPCTTSGSKLPLLPSTYPTSIVTFPVYNTSSFHTCGSSSLVHSSFIPSYPASKSTCPGNVNFRNKIEDKDGKKSQLTYIKSLEQTNRSNKRAAAKADGFMSSAKKPHLTIQDNSAPAGPRSEQLNDCSSDDAISAEMSALANKIIDVGLPVMSNQKNVLMISSGSNSLNYSVGTRSGPVKLSSGAKHILKPSQNMEKDNSRPIHSTVPLAVGTSSSKAPVSQKSAMIYRF</sequence>
<dbReference type="AlphaFoldDB" id="A0A6I9REH8"/>
<dbReference type="RefSeq" id="XP_010924694.1">
    <property type="nucleotide sequence ID" value="XM_010926392.3"/>
</dbReference>
<feature type="region of interest" description="Disordered" evidence="1">
    <location>
        <begin position="572"/>
        <end position="591"/>
    </location>
</feature>
<feature type="region of interest" description="Disordered" evidence="1">
    <location>
        <begin position="468"/>
        <end position="504"/>
    </location>
</feature>
<feature type="compositionally biased region" description="Low complexity" evidence="1">
    <location>
        <begin position="468"/>
        <end position="480"/>
    </location>
</feature>
<gene>
    <name evidence="3" type="primary">LOC105047465</name>
</gene>
<name>A0A6I9REH8_ELAGV</name>
<accession>A0A6I9REH8</accession>
<protein>
    <submittedName>
        <fullName evidence="3">Uncharacterized protein LOC105047465</fullName>
    </submittedName>
</protein>
<evidence type="ECO:0000313" key="2">
    <source>
        <dbReference type="Proteomes" id="UP000504607"/>
    </source>
</evidence>
<dbReference type="PANTHER" id="PTHR36892">
    <property type="entry name" value="OS01G0201800 PROTEIN"/>
    <property type="match status" value="1"/>
</dbReference>
<dbReference type="OrthoDB" id="777019at2759"/>
<evidence type="ECO:0000256" key="1">
    <source>
        <dbReference type="SAM" id="MobiDB-lite"/>
    </source>
</evidence>
<dbReference type="Proteomes" id="UP000504607">
    <property type="component" value="Chromosome 6"/>
</dbReference>
<feature type="region of interest" description="Disordered" evidence="1">
    <location>
        <begin position="112"/>
        <end position="182"/>
    </location>
</feature>
<dbReference type="GeneID" id="105047465"/>
<dbReference type="PANTHER" id="PTHR36892:SF1">
    <property type="entry name" value="OS05G0518200 PROTEIN"/>
    <property type="match status" value="1"/>
</dbReference>
<feature type="compositionally biased region" description="Basic and acidic residues" evidence="1">
    <location>
        <begin position="121"/>
        <end position="152"/>
    </location>
</feature>
<feature type="compositionally biased region" description="Basic and acidic residues" evidence="1">
    <location>
        <begin position="173"/>
        <end position="182"/>
    </location>
</feature>